<sequence length="204" mass="24202">MGNKVMKQFEDKFMEVQVSMISLALEYVRAQAEKIFIYAIADSLYSFNVFYKINGHVVRKHKVNKYLPKESNIDTGLQSSLLKEGIKDVEAMLAICKEYNREHPTEMWLVYDAETNILFDKSEGLKRVFIDNDLSDWYICIIHLDENNKLSVDFDYAPWLESDFGPTDRINFFRYKFLGFESRNEKELEQFKAMEAFQQEHNRK</sequence>
<dbReference type="EMBL" id="ALIF01000001">
    <property type="protein sequence ID" value="EJO16575.1"/>
    <property type="molecule type" value="Genomic_DNA"/>
</dbReference>
<dbReference type="PATRIC" id="fig|1200793.3.peg.472"/>
<evidence type="ECO:0008006" key="3">
    <source>
        <dbReference type="Google" id="ProtNLM"/>
    </source>
</evidence>
<name>J7T6F0_STRSL</name>
<gene>
    <name evidence="1" type="ORF">RSSL_01705</name>
</gene>
<evidence type="ECO:0000313" key="2">
    <source>
        <dbReference type="Proteomes" id="UP000006983"/>
    </source>
</evidence>
<dbReference type="InterPro" id="IPR036170">
    <property type="entry name" value="YezG-like_sf"/>
</dbReference>
<dbReference type="Proteomes" id="UP000006983">
    <property type="component" value="Unassembled WGS sequence"/>
</dbReference>
<reference evidence="1 2" key="1">
    <citation type="journal article" date="2012" name="J. Bacteriol.">
        <title>Genome Sequence of the Lantibiotic Bacteriocin Producer Streptococcus salivarius Strain K12.</title>
        <authorList>
            <person name="Barretto C."/>
            <person name="Alvarez-Martin P."/>
            <person name="Foata F."/>
            <person name="Renault P."/>
            <person name="Berger B."/>
        </authorList>
    </citation>
    <scope>NUCLEOTIDE SEQUENCE [LARGE SCALE GENOMIC DNA]</scope>
    <source>
        <strain evidence="1 2">K12</strain>
    </source>
</reference>
<dbReference type="Pfam" id="PF04634">
    <property type="entry name" value="YezG-like"/>
    <property type="match status" value="1"/>
</dbReference>
<evidence type="ECO:0000313" key="1">
    <source>
        <dbReference type="EMBL" id="EJO16575.1"/>
    </source>
</evidence>
<comment type="caution">
    <text evidence="1">The sequence shown here is derived from an EMBL/GenBank/DDBJ whole genome shotgun (WGS) entry which is preliminary data.</text>
</comment>
<protein>
    <recommendedName>
        <fullName evidence="3">Cytosolic protein</fullName>
    </recommendedName>
</protein>
<proteinExistence type="predicted"/>
<accession>J7T6F0</accession>
<keyword evidence="2" id="KW-1185">Reference proteome</keyword>
<organism evidence="1 2">
    <name type="scientific">Streptococcus salivarius K12</name>
    <dbReference type="NCBI Taxonomy" id="1200793"/>
    <lineage>
        <taxon>Bacteria</taxon>
        <taxon>Bacillati</taxon>
        <taxon>Bacillota</taxon>
        <taxon>Bacilli</taxon>
        <taxon>Lactobacillales</taxon>
        <taxon>Streptococcaceae</taxon>
        <taxon>Streptococcus</taxon>
    </lineage>
</organism>
<dbReference type="SUPFAM" id="SSF160424">
    <property type="entry name" value="BH3703-like"/>
    <property type="match status" value="1"/>
</dbReference>
<dbReference type="InterPro" id="IPR006728">
    <property type="entry name" value="YezG-like"/>
</dbReference>
<dbReference type="AlphaFoldDB" id="J7T6F0"/>